<dbReference type="PANTHER" id="PTHR30344:SF1">
    <property type="entry name" value="6-PHOSPHOGLUCONOLACTONASE"/>
    <property type="match status" value="1"/>
</dbReference>
<dbReference type="OrthoDB" id="9790815at2"/>
<evidence type="ECO:0000313" key="2">
    <source>
        <dbReference type="EMBL" id="KMS72652.1"/>
    </source>
</evidence>
<dbReference type="InterPro" id="IPR015943">
    <property type="entry name" value="WD40/YVTN_repeat-like_dom_sf"/>
</dbReference>
<evidence type="ECO:0008006" key="4">
    <source>
        <dbReference type="Google" id="ProtNLM"/>
    </source>
</evidence>
<accession>A0A0J7ZB34</accession>
<dbReference type="RefSeq" id="WP_048582981.1">
    <property type="nucleotide sequence ID" value="NZ_LFNT01000025.1"/>
</dbReference>
<dbReference type="Gene3D" id="2.130.10.10">
    <property type="entry name" value="YVTN repeat-like/Quinoprotein amine dehydrogenase"/>
    <property type="match status" value="1"/>
</dbReference>
<sequence length="220" mass="23961">DSLKPAPVAYVPHPHHIPLAPDQRHVLVPDKGTDRIHHFTYDTAAGRLTPATPATTTVRSGAGPRHIAYHPHLPRAYVADELNSQVTTYTYDRTTGALTPRAWLPTLPSTYTGDNTAAGIQLTPDARFLFVSNRGHDSVAAYRVRDDGTLHTPRWTPTGGRQPRFFTLDPAGDTLYAANQASDTIVAFHITPEGRLEPVGRTVSTGSPVCVVFSTRSRLP</sequence>
<evidence type="ECO:0000313" key="3">
    <source>
        <dbReference type="Proteomes" id="UP000037432"/>
    </source>
</evidence>
<comment type="similarity">
    <text evidence="1">Belongs to the cycloisomerase 2 family.</text>
</comment>
<dbReference type="PATRIC" id="fig|1938.3.peg.2719"/>
<proteinExistence type="inferred from homology"/>
<evidence type="ECO:0000256" key="1">
    <source>
        <dbReference type="ARBA" id="ARBA00005564"/>
    </source>
</evidence>
<dbReference type="InterPro" id="IPR050282">
    <property type="entry name" value="Cycloisomerase_2"/>
</dbReference>
<dbReference type="Pfam" id="PF10282">
    <property type="entry name" value="Lactonase"/>
    <property type="match status" value="1"/>
</dbReference>
<dbReference type="PANTHER" id="PTHR30344">
    <property type="entry name" value="6-PHOSPHOGLUCONOLACTONASE-RELATED"/>
    <property type="match status" value="1"/>
</dbReference>
<feature type="non-terminal residue" evidence="2">
    <location>
        <position position="1"/>
    </location>
</feature>
<dbReference type="EMBL" id="LFNT01000025">
    <property type="protein sequence ID" value="KMS72652.1"/>
    <property type="molecule type" value="Genomic_DNA"/>
</dbReference>
<name>A0A0J7ZB34_STRVR</name>
<protein>
    <recommendedName>
        <fullName evidence="4">Lactonase family protein</fullName>
    </recommendedName>
</protein>
<dbReference type="SUPFAM" id="SSF50974">
    <property type="entry name" value="Nitrous oxide reductase, N-terminal domain"/>
    <property type="match status" value="1"/>
</dbReference>
<comment type="caution">
    <text evidence="2">The sequence shown here is derived from an EMBL/GenBank/DDBJ whole genome shotgun (WGS) entry which is preliminary data.</text>
</comment>
<dbReference type="InterPro" id="IPR011045">
    <property type="entry name" value="N2O_reductase_N"/>
</dbReference>
<gene>
    <name evidence="2" type="ORF">ACM01_21680</name>
</gene>
<dbReference type="InterPro" id="IPR019405">
    <property type="entry name" value="Lactonase_7-beta_prop"/>
</dbReference>
<dbReference type="Proteomes" id="UP000037432">
    <property type="component" value="Unassembled WGS sequence"/>
</dbReference>
<dbReference type="AlphaFoldDB" id="A0A0J7ZB34"/>
<reference evidence="2 3" key="1">
    <citation type="submission" date="2015-06" db="EMBL/GenBank/DDBJ databases">
        <authorList>
            <person name="Ju K.-S."/>
            <person name="Doroghazi J.R."/>
            <person name="Metcalf W.W."/>
        </authorList>
    </citation>
    <scope>NUCLEOTIDE SEQUENCE [LARGE SCALE GENOMIC DNA]</scope>
    <source>
        <strain evidence="2 3">NRRL 3414</strain>
    </source>
</reference>
<organism evidence="2 3">
    <name type="scientific">Streptomyces viridochromogenes</name>
    <dbReference type="NCBI Taxonomy" id="1938"/>
    <lineage>
        <taxon>Bacteria</taxon>
        <taxon>Bacillati</taxon>
        <taxon>Actinomycetota</taxon>
        <taxon>Actinomycetes</taxon>
        <taxon>Kitasatosporales</taxon>
        <taxon>Streptomycetaceae</taxon>
        <taxon>Streptomyces</taxon>
    </lineage>
</organism>
<dbReference type="GO" id="GO:0017057">
    <property type="term" value="F:6-phosphogluconolactonase activity"/>
    <property type="evidence" value="ECO:0007669"/>
    <property type="project" value="TreeGrafter"/>
</dbReference>